<evidence type="ECO:0000259" key="7">
    <source>
        <dbReference type="PROSITE" id="PS50011"/>
    </source>
</evidence>
<dbReference type="InterPro" id="IPR011009">
    <property type="entry name" value="Kinase-like_dom_sf"/>
</dbReference>
<keyword evidence="4" id="KW-0067">ATP-binding</keyword>
<evidence type="ECO:0000313" key="9">
    <source>
        <dbReference type="WBParaSite" id="ACRNAN_scaffold3613.g30203.t1"/>
    </source>
</evidence>
<evidence type="ECO:0000256" key="4">
    <source>
        <dbReference type="ARBA" id="ARBA00022840"/>
    </source>
</evidence>
<keyword evidence="3" id="KW-0418">Kinase</keyword>
<dbReference type="GO" id="GO:0004708">
    <property type="term" value="F:MAP kinase kinase activity"/>
    <property type="evidence" value="ECO:0007669"/>
    <property type="project" value="UniProtKB-EC"/>
</dbReference>
<proteinExistence type="inferred from homology"/>
<dbReference type="EC" id="2.7.12.2" evidence="6"/>
<dbReference type="GO" id="GO:0005524">
    <property type="term" value="F:ATP binding"/>
    <property type="evidence" value="ECO:0007669"/>
    <property type="project" value="UniProtKB-KW"/>
</dbReference>
<evidence type="ECO:0000256" key="3">
    <source>
        <dbReference type="ARBA" id="ARBA00022777"/>
    </source>
</evidence>
<dbReference type="Gene3D" id="1.10.510.10">
    <property type="entry name" value="Transferase(Phosphotransferase) domain 1"/>
    <property type="match status" value="1"/>
</dbReference>
<sequence length="666" mass="76779">MSKYSENEVLVANTVKTLSRFSNLNGIKTIMREWLIEDAKNIDLRMNQLKQDFEYEQQILATPLYSLTTPQLVFPGHTSEYRFNILDFDDEGEVFRTRFSVVNKRRHKPSNSVVAIKSIPLPAAASGNITENQIKDLKREVDLLKALTNSPHITNFYGSFIYDNKLYICMEFMELSLTSYYQQVHQRKSSFPEELLGCICACITDALIACKNIQIMHRDVNPSNILLNQTGEIKLYDFGASRILQDSFATTFVGTMAYWPPESFIGEGSFDIRHDVWSLGITLVETALGSYPLSKNSSFDASIVELHQNIINLKPDKFDVQLSQYSNVTMEFIHLCLQSIDNRPKYDGLINTNFYKIYSEKKSPLDVAKIMANIDNNNASYLNMDLQSKLDLYKTFASKSLFDRRSEIASSYKKYEKFHKDLISDGQMNALKLPGSHSIKFDMKDCELKSEIWNHSIYLHKPSGQYLALRSYFTEIIRNYDEVVPQMKSELSFFREFNSCPYIMDFYGWGMHNLKSYLIFEPMDLSLREFYLYYWLIQDVNSDKTGLIFPAEYLAHISVSVINALSEIHSKGYQMGLNLESTKIFLNIKGQIKLGNSATRRLDQASDSGEKFDLILLHEILMESNKKSYLELSLTDKEQLENIIQNILNNDTMLAENLQKNDLLSV</sequence>
<keyword evidence="2" id="KW-0547">Nucleotide-binding</keyword>
<keyword evidence="1" id="KW-0808">Transferase</keyword>
<evidence type="ECO:0000256" key="6">
    <source>
        <dbReference type="ARBA" id="ARBA00038999"/>
    </source>
</evidence>
<evidence type="ECO:0000313" key="8">
    <source>
        <dbReference type="Proteomes" id="UP000887540"/>
    </source>
</evidence>
<dbReference type="PROSITE" id="PS50011">
    <property type="entry name" value="PROTEIN_KINASE_DOM"/>
    <property type="match status" value="1"/>
</dbReference>
<protein>
    <recommendedName>
        <fullName evidence="6">mitogen-activated protein kinase kinase</fullName>
        <ecNumber evidence="6">2.7.12.2</ecNumber>
    </recommendedName>
</protein>
<comment type="similarity">
    <text evidence="5">Belongs to the protein kinase superfamily. STE Ser/Thr protein kinase family. MAP kinase kinase subfamily.</text>
</comment>
<name>A0A914DQH7_9BILA</name>
<dbReference type="WBParaSite" id="ACRNAN_scaffold3613.g30203.t1">
    <property type="protein sequence ID" value="ACRNAN_scaffold3613.g30203.t1"/>
    <property type="gene ID" value="ACRNAN_scaffold3613.g30203"/>
</dbReference>
<dbReference type="SUPFAM" id="SSF56112">
    <property type="entry name" value="Protein kinase-like (PK-like)"/>
    <property type="match status" value="2"/>
</dbReference>
<organism evidence="8 9">
    <name type="scientific">Acrobeloides nanus</name>
    <dbReference type="NCBI Taxonomy" id="290746"/>
    <lineage>
        <taxon>Eukaryota</taxon>
        <taxon>Metazoa</taxon>
        <taxon>Ecdysozoa</taxon>
        <taxon>Nematoda</taxon>
        <taxon>Chromadorea</taxon>
        <taxon>Rhabditida</taxon>
        <taxon>Tylenchina</taxon>
        <taxon>Cephalobomorpha</taxon>
        <taxon>Cephaloboidea</taxon>
        <taxon>Cephalobidae</taxon>
        <taxon>Acrobeloides</taxon>
    </lineage>
</organism>
<dbReference type="PANTHER" id="PTHR48013">
    <property type="entry name" value="DUAL SPECIFICITY MITOGEN-ACTIVATED PROTEIN KINASE KINASE 5-RELATED"/>
    <property type="match status" value="1"/>
</dbReference>
<dbReference type="Gene3D" id="3.30.200.20">
    <property type="entry name" value="Phosphorylase Kinase, domain 1"/>
    <property type="match status" value="1"/>
</dbReference>
<keyword evidence="8" id="KW-1185">Reference proteome</keyword>
<dbReference type="Proteomes" id="UP000887540">
    <property type="component" value="Unplaced"/>
</dbReference>
<evidence type="ECO:0000256" key="1">
    <source>
        <dbReference type="ARBA" id="ARBA00022679"/>
    </source>
</evidence>
<reference evidence="9" key="1">
    <citation type="submission" date="2022-11" db="UniProtKB">
        <authorList>
            <consortium name="WormBaseParasite"/>
        </authorList>
    </citation>
    <scope>IDENTIFICATION</scope>
</reference>
<dbReference type="PANTHER" id="PTHR48013:SF15">
    <property type="entry name" value="DUAL SPECIFICITY MITOGEN-ACTIVATED PROTEIN KINASE KINASE 4"/>
    <property type="match status" value="1"/>
</dbReference>
<evidence type="ECO:0000256" key="2">
    <source>
        <dbReference type="ARBA" id="ARBA00022741"/>
    </source>
</evidence>
<dbReference type="AlphaFoldDB" id="A0A914DQH7"/>
<feature type="domain" description="Protein kinase" evidence="7">
    <location>
        <begin position="88"/>
        <end position="355"/>
    </location>
</feature>
<accession>A0A914DQH7</accession>
<dbReference type="GO" id="GO:0051403">
    <property type="term" value="P:stress-activated MAPK cascade"/>
    <property type="evidence" value="ECO:0007669"/>
    <property type="project" value="TreeGrafter"/>
</dbReference>
<dbReference type="Pfam" id="PF00069">
    <property type="entry name" value="Pkinase"/>
    <property type="match status" value="1"/>
</dbReference>
<dbReference type="InterPro" id="IPR000719">
    <property type="entry name" value="Prot_kinase_dom"/>
</dbReference>
<evidence type="ECO:0000256" key="5">
    <source>
        <dbReference type="ARBA" id="ARBA00038035"/>
    </source>
</evidence>